<accession>C0E9Y5</accession>
<reference evidence="1 2" key="2">
    <citation type="submission" date="2009-02" db="EMBL/GenBank/DDBJ databases">
        <title>Draft genome sequence of Clostridium methylpentosum (DSM 5476).</title>
        <authorList>
            <person name="Sudarsanam P."/>
            <person name="Ley R."/>
            <person name="Guruge J."/>
            <person name="Turnbaugh P.J."/>
            <person name="Mahowald M."/>
            <person name="Liep D."/>
            <person name="Gordon J."/>
        </authorList>
    </citation>
    <scope>NUCLEOTIDE SEQUENCE [LARGE SCALE GENOMIC DNA]</scope>
    <source>
        <strain evidence="1 2">DSM 5476</strain>
    </source>
</reference>
<name>C0E9Y5_9FIRM</name>
<dbReference type="HOGENOM" id="CLU_2804884_0_0_9"/>
<keyword evidence="2" id="KW-1185">Reference proteome</keyword>
<protein>
    <submittedName>
        <fullName evidence="1">Uncharacterized protein</fullName>
    </submittedName>
</protein>
<sequence>MNCENRLCCYFSDNRCILQDVEINELGMCDCQILVPFDEEELSPKREALLARFEQQEREWESADEPN</sequence>
<dbReference type="EMBL" id="ACEC01000025">
    <property type="protein sequence ID" value="EEG31740.1"/>
    <property type="molecule type" value="Genomic_DNA"/>
</dbReference>
<organism evidence="1 2">
    <name type="scientific">[Clostridium] methylpentosum DSM 5476</name>
    <dbReference type="NCBI Taxonomy" id="537013"/>
    <lineage>
        <taxon>Bacteria</taxon>
        <taxon>Bacillati</taxon>
        <taxon>Bacillota</taxon>
        <taxon>Clostridia</taxon>
        <taxon>Eubacteriales</taxon>
        <taxon>Oscillospiraceae</taxon>
        <taxon>Oscillospiraceae incertae sedis</taxon>
    </lineage>
</organism>
<gene>
    <name evidence="1" type="ORF">CLOSTMETH_00637</name>
</gene>
<evidence type="ECO:0000313" key="1">
    <source>
        <dbReference type="EMBL" id="EEG31740.1"/>
    </source>
</evidence>
<comment type="caution">
    <text evidence="1">The sequence shown here is derived from an EMBL/GenBank/DDBJ whole genome shotgun (WGS) entry which is preliminary data.</text>
</comment>
<evidence type="ECO:0000313" key="2">
    <source>
        <dbReference type="Proteomes" id="UP000003340"/>
    </source>
</evidence>
<proteinExistence type="predicted"/>
<dbReference type="Proteomes" id="UP000003340">
    <property type="component" value="Unassembled WGS sequence"/>
</dbReference>
<reference evidence="1 2" key="1">
    <citation type="submission" date="2009-01" db="EMBL/GenBank/DDBJ databases">
        <authorList>
            <person name="Fulton L."/>
            <person name="Clifton S."/>
            <person name="Fulton B."/>
            <person name="Xu J."/>
            <person name="Minx P."/>
            <person name="Pepin K.H."/>
            <person name="Johnson M."/>
            <person name="Bhonagiri V."/>
            <person name="Nash W.E."/>
            <person name="Mardis E.R."/>
            <person name="Wilson R.K."/>
        </authorList>
    </citation>
    <scope>NUCLEOTIDE SEQUENCE [LARGE SCALE GENOMIC DNA]</scope>
    <source>
        <strain evidence="1 2">DSM 5476</strain>
    </source>
</reference>
<dbReference type="AlphaFoldDB" id="C0E9Y5"/>
<dbReference type="STRING" id="537013.CLOSTMETH_00637"/>